<keyword evidence="2" id="KW-0175">Coiled coil</keyword>
<dbReference type="GO" id="GO:0005737">
    <property type="term" value="C:cytoplasm"/>
    <property type="evidence" value="ECO:0007669"/>
    <property type="project" value="UniProtKB-SubCell"/>
</dbReference>
<dbReference type="HAMAP" id="MF_02215">
    <property type="entry name" value="UbiJ"/>
    <property type="match status" value="1"/>
</dbReference>
<reference evidence="4 5" key="1">
    <citation type="submission" date="2019-03" db="EMBL/GenBank/DDBJ databases">
        <title>Genomic Encyclopedia of Type Strains, Phase IV (KMG-IV): sequencing the most valuable type-strain genomes for metagenomic binning, comparative biology and taxonomic classification.</title>
        <authorList>
            <person name="Goeker M."/>
        </authorList>
    </citation>
    <scope>NUCLEOTIDE SEQUENCE [LARGE SCALE GENOMIC DNA]</scope>
    <source>
        <strain evidence="4 5">DSM 16380</strain>
    </source>
</reference>
<proteinExistence type="inferred from homology"/>
<dbReference type="Pfam" id="PF02036">
    <property type="entry name" value="SCP2"/>
    <property type="match status" value="1"/>
</dbReference>
<comment type="subcellular location">
    <subcellularLocation>
        <location evidence="1">Cytoplasm</location>
    </subcellularLocation>
</comment>
<dbReference type="EMBL" id="SLXJ01000012">
    <property type="protein sequence ID" value="TCP16343.1"/>
    <property type="molecule type" value="Genomic_DNA"/>
</dbReference>
<protein>
    <recommendedName>
        <fullName evidence="1">Ubiquinone biosynthesis accessory factor UbiJ</fullName>
    </recommendedName>
</protein>
<name>A0A4R2N646_9PAST</name>
<dbReference type="SUPFAM" id="SSF55718">
    <property type="entry name" value="SCP-like"/>
    <property type="match status" value="1"/>
</dbReference>
<dbReference type="PANTHER" id="PTHR38693:SF1">
    <property type="entry name" value="UBIQUINONE BIOSYNTHESIS ACCESSORY FACTOR UBIJ"/>
    <property type="match status" value="1"/>
</dbReference>
<feature type="coiled-coil region" evidence="2">
    <location>
        <begin position="190"/>
        <end position="217"/>
    </location>
</feature>
<accession>A0A4R2N646</accession>
<dbReference type="PANTHER" id="PTHR38693">
    <property type="entry name" value="UBIQUINONE BIOSYNTHESIS PROTEIN UBIJ"/>
    <property type="match status" value="1"/>
</dbReference>
<dbReference type="AlphaFoldDB" id="A0A4R2N646"/>
<dbReference type="UniPathway" id="UPA00232"/>
<organism evidence="4 5">
    <name type="scientific">Nicoletella semolina</name>
    <dbReference type="NCBI Taxonomy" id="271160"/>
    <lineage>
        <taxon>Bacteria</taxon>
        <taxon>Pseudomonadati</taxon>
        <taxon>Pseudomonadota</taxon>
        <taxon>Gammaproteobacteria</taxon>
        <taxon>Pasteurellales</taxon>
        <taxon>Pasteurellaceae</taxon>
        <taxon>Nicoletella</taxon>
    </lineage>
</organism>
<comment type="similarity">
    <text evidence="1">Belongs to the UbiJ family.</text>
</comment>
<comment type="pathway">
    <text evidence="1">Cofactor biosynthesis; ubiquinone biosynthesis.</text>
</comment>
<gene>
    <name evidence="1" type="primary">ubiJ</name>
    <name evidence="4" type="ORF">EV693_11216</name>
</gene>
<dbReference type="InterPro" id="IPR036527">
    <property type="entry name" value="SCP2_sterol-bd_dom_sf"/>
</dbReference>
<comment type="caution">
    <text evidence="4">The sequence shown here is derived from an EMBL/GenBank/DDBJ whole genome shotgun (WGS) entry which is preliminary data.</text>
</comment>
<evidence type="ECO:0000256" key="2">
    <source>
        <dbReference type="SAM" id="Coils"/>
    </source>
</evidence>
<keyword evidence="4" id="KW-0830">Ubiquinone</keyword>
<feature type="domain" description="SCP2" evidence="3">
    <location>
        <begin position="31"/>
        <end position="129"/>
    </location>
</feature>
<evidence type="ECO:0000259" key="3">
    <source>
        <dbReference type="Pfam" id="PF02036"/>
    </source>
</evidence>
<keyword evidence="1" id="KW-0963">Cytoplasm</keyword>
<keyword evidence="1" id="KW-0831">Ubiquinone biosynthesis</keyword>
<dbReference type="InterPro" id="IPR003033">
    <property type="entry name" value="SCP2_sterol-bd_dom"/>
</dbReference>
<evidence type="ECO:0000313" key="4">
    <source>
        <dbReference type="EMBL" id="TCP16343.1"/>
    </source>
</evidence>
<evidence type="ECO:0000256" key="1">
    <source>
        <dbReference type="HAMAP-Rule" id="MF_02215"/>
    </source>
</evidence>
<keyword evidence="5" id="KW-1185">Reference proteome</keyword>
<dbReference type="Proteomes" id="UP000295537">
    <property type="component" value="Unassembled WGS sequence"/>
</dbReference>
<evidence type="ECO:0000313" key="5">
    <source>
        <dbReference type="Proteomes" id="UP000295537"/>
    </source>
</evidence>
<comment type="function">
    <text evidence="1">Required for ubiquinone (coenzyme Q) biosynthesis. Binds hydrophobic ubiquinone biosynthetic intermediates via its SCP2 domain and is essential for the stability of the Ubi complex. May constitute a docking platform where Ubi enzymes assemble and access their SCP2-bound polyprenyl substrates.</text>
</comment>
<dbReference type="GO" id="GO:0006744">
    <property type="term" value="P:ubiquinone biosynthetic process"/>
    <property type="evidence" value="ECO:0007669"/>
    <property type="project" value="UniProtKB-UniRule"/>
</dbReference>
<sequence>MIADNLGRIMTALLRQFMLPQLAIGTIETVFNLLLQRSGQTLPILRKLADKTLKVELISPNITLFILFSETRTEWLNQYSGTPDCTITLASQILPKLRDRQHLATLINQQSVILQGDLQLLQQFSRLLDELETDPAELLSPIIGDVLAQASTNVVKMLFNRCQQQFSQQSHYLAENLTTEFSVVVHRLQIADFCDQVSELAQQAVKLEQKIAKLDTQRSSRTL</sequence>
<dbReference type="InterPro" id="IPR038989">
    <property type="entry name" value="UbiJ"/>
</dbReference>